<evidence type="ECO:0000313" key="2">
    <source>
        <dbReference type="EMBL" id="ATL90921.1"/>
    </source>
</evidence>
<feature type="transmembrane region" description="Helical" evidence="1">
    <location>
        <begin position="142"/>
        <end position="164"/>
    </location>
</feature>
<proteinExistence type="predicted"/>
<protein>
    <submittedName>
        <fullName evidence="2">Multidrug ABC transporter permease</fullName>
    </submittedName>
</protein>
<keyword evidence="1" id="KW-0472">Membrane</keyword>
<name>A0A291TD72_9FIRM</name>
<feature type="transmembrane region" description="Helical" evidence="1">
    <location>
        <begin position="20"/>
        <end position="38"/>
    </location>
</feature>
<gene>
    <name evidence="2" type="ORF">CRH10_11780</name>
</gene>
<dbReference type="Pfam" id="PF12730">
    <property type="entry name" value="ABC2_membrane_4"/>
    <property type="match status" value="1"/>
</dbReference>
<dbReference type="RefSeq" id="WP_098924666.1">
    <property type="nucleotide sequence ID" value="NZ_CP023819.1"/>
</dbReference>
<feature type="transmembrane region" description="Helical" evidence="1">
    <location>
        <begin position="171"/>
        <end position="195"/>
    </location>
</feature>
<sequence length="244" mass="27179">MLKRCILAENRKLHASPIWAMFFVLPILSATYGTFNYLQNLEILTDGWYSLWTQHTLFYSMLFFPAMVAAYAAYLWRLEHLGHNWNLIMASPVPPLDLFAAKFAVVTKLVLLTQGFVFALFVFCGKVFAHLPGLPPVTLPLFLLRGLLGALAVIAAQLVLAMVIRSFAVPIFLGLLGGITGIFISSKGFGLLWPYSLMQLGMNSNKSADALAGSYGLFAFSCIFWLGTMFLLAWLLLKKRDVRA</sequence>
<evidence type="ECO:0000313" key="3">
    <source>
        <dbReference type="Proteomes" id="UP000223709"/>
    </source>
</evidence>
<keyword evidence="1" id="KW-0812">Transmembrane</keyword>
<evidence type="ECO:0000256" key="1">
    <source>
        <dbReference type="SAM" id="Phobius"/>
    </source>
</evidence>
<feature type="transmembrane region" description="Helical" evidence="1">
    <location>
        <begin position="215"/>
        <end position="237"/>
    </location>
</feature>
<keyword evidence="1" id="KW-1133">Transmembrane helix</keyword>
<reference evidence="2 3" key="1">
    <citation type="submission" date="2017-10" db="EMBL/GenBank/DDBJ databases">
        <title>Complete Genome Sequence of Faecalibacterium prausnitzii isolated from the gut of healthy adult Indian.</title>
        <authorList>
            <person name="Bag S."/>
            <person name="Ghosh T.S."/>
            <person name="Das B."/>
        </authorList>
    </citation>
    <scope>NUCLEOTIDE SEQUENCE [LARGE SCALE GENOMIC DNA]</scope>
    <source>
        <strain evidence="2 3">Indica</strain>
    </source>
</reference>
<dbReference type="AlphaFoldDB" id="A0A291TD72"/>
<dbReference type="Proteomes" id="UP000223709">
    <property type="component" value="Chromosome"/>
</dbReference>
<feature type="transmembrane region" description="Helical" evidence="1">
    <location>
        <begin position="58"/>
        <end position="78"/>
    </location>
</feature>
<feature type="transmembrane region" description="Helical" evidence="1">
    <location>
        <begin position="99"/>
        <end position="122"/>
    </location>
</feature>
<organism evidence="2 3">
    <name type="scientific">Faecalibacterium prausnitzii</name>
    <dbReference type="NCBI Taxonomy" id="853"/>
    <lineage>
        <taxon>Bacteria</taxon>
        <taxon>Bacillati</taxon>
        <taxon>Bacillota</taxon>
        <taxon>Clostridia</taxon>
        <taxon>Eubacteriales</taxon>
        <taxon>Oscillospiraceae</taxon>
        <taxon>Faecalibacterium</taxon>
    </lineage>
</organism>
<dbReference type="EMBL" id="CP023819">
    <property type="protein sequence ID" value="ATL90921.1"/>
    <property type="molecule type" value="Genomic_DNA"/>
</dbReference>
<dbReference type="CDD" id="cd21809">
    <property type="entry name" value="ABC-2_lan_permease-like"/>
    <property type="match status" value="1"/>
</dbReference>
<accession>A0A291TD72</accession>